<proteinExistence type="predicted"/>
<protein>
    <submittedName>
        <fullName evidence="2">Uncharacterized protein</fullName>
    </submittedName>
</protein>
<gene>
    <name evidence="3" type="ORF">HPP92_015894</name>
    <name evidence="2" type="ORF">HPP92_016525</name>
</gene>
<dbReference type="Proteomes" id="UP000636800">
    <property type="component" value="Unassembled WGS sequence"/>
</dbReference>
<dbReference type="Proteomes" id="UP000639772">
    <property type="component" value="Unassembled WGS sequence"/>
</dbReference>
<name>A0A835URC6_VANPL</name>
<dbReference type="EMBL" id="JADCNL010000008">
    <property type="protein sequence ID" value="KAG0469825.1"/>
    <property type="molecule type" value="Genomic_DNA"/>
</dbReference>
<feature type="region of interest" description="Disordered" evidence="1">
    <location>
        <begin position="1"/>
        <end position="43"/>
    </location>
</feature>
<reference evidence="4 5" key="1">
    <citation type="journal article" date="2020" name="Nat. Food">
        <title>A phased Vanilla planifolia genome enables genetic improvement of flavour and production.</title>
        <authorList>
            <person name="Hasing T."/>
            <person name="Tang H."/>
            <person name="Brym M."/>
            <person name="Khazi F."/>
            <person name="Huang T."/>
            <person name="Chambers A.H."/>
        </authorList>
    </citation>
    <scope>NUCLEOTIDE SEQUENCE [LARGE SCALE GENOMIC DNA]</scope>
    <source>
        <tissue evidence="2">Leaf</tissue>
    </source>
</reference>
<evidence type="ECO:0000313" key="5">
    <source>
        <dbReference type="Proteomes" id="UP000639772"/>
    </source>
</evidence>
<evidence type="ECO:0000313" key="4">
    <source>
        <dbReference type="Proteomes" id="UP000636800"/>
    </source>
</evidence>
<dbReference type="AlphaFoldDB" id="A0A835URC6"/>
<evidence type="ECO:0000256" key="1">
    <source>
        <dbReference type="SAM" id="MobiDB-lite"/>
    </source>
</evidence>
<evidence type="ECO:0000313" key="3">
    <source>
        <dbReference type="EMBL" id="KAG0471348.1"/>
    </source>
</evidence>
<accession>A0A835URC6</accession>
<comment type="caution">
    <text evidence="2">The sequence shown here is derived from an EMBL/GenBank/DDBJ whole genome shotgun (WGS) entry which is preliminary data.</text>
</comment>
<dbReference type="EMBL" id="JADCNM010000008">
    <property type="protein sequence ID" value="KAG0471348.1"/>
    <property type="molecule type" value="Genomic_DNA"/>
</dbReference>
<sequence length="62" mass="6509">MTEPPSSSSEEDEDEPVELKSTEVTVEDLPVAAPGRTEESRRTSNLHLCQVKAVIKGAGGGG</sequence>
<keyword evidence="4" id="KW-1185">Reference proteome</keyword>
<organism evidence="2 4">
    <name type="scientific">Vanilla planifolia</name>
    <name type="common">Vanilla</name>
    <dbReference type="NCBI Taxonomy" id="51239"/>
    <lineage>
        <taxon>Eukaryota</taxon>
        <taxon>Viridiplantae</taxon>
        <taxon>Streptophyta</taxon>
        <taxon>Embryophyta</taxon>
        <taxon>Tracheophyta</taxon>
        <taxon>Spermatophyta</taxon>
        <taxon>Magnoliopsida</taxon>
        <taxon>Liliopsida</taxon>
        <taxon>Asparagales</taxon>
        <taxon>Orchidaceae</taxon>
        <taxon>Vanilloideae</taxon>
        <taxon>Vanilleae</taxon>
        <taxon>Vanilla</taxon>
    </lineage>
</organism>
<evidence type="ECO:0000313" key="2">
    <source>
        <dbReference type="EMBL" id="KAG0469825.1"/>
    </source>
</evidence>